<evidence type="ECO:0000256" key="1">
    <source>
        <dbReference type="PROSITE-ProRule" id="PRU00420"/>
    </source>
</evidence>
<dbReference type="GO" id="GO:0016301">
    <property type="term" value="F:kinase activity"/>
    <property type="evidence" value="ECO:0007669"/>
    <property type="project" value="TreeGrafter"/>
</dbReference>
<dbReference type="Gene3D" id="2.40.33.40">
    <property type="entry name" value="Phosphotransferase system, glucitol/sorbitol-specific IIA component"/>
    <property type="match status" value="1"/>
</dbReference>
<dbReference type="InterPro" id="IPR036665">
    <property type="entry name" value="PTS_IIA_glucitol/sorbitol_sf"/>
</dbReference>
<reference evidence="2 3" key="1">
    <citation type="submission" date="2016-10" db="EMBL/GenBank/DDBJ databases">
        <authorList>
            <person name="de Groot N.N."/>
        </authorList>
    </citation>
    <scope>NUCLEOTIDE SEQUENCE [LARGE SCALE GENOMIC DNA]</scope>
    <source>
        <strain evidence="2 3">DSM 569</strain>
    </source>
</reference>
<accession>A0A1G7R5G7</accession>
<organism evidence="2 3">
    <name type="scientific">Thermoanaerobacter thermohydrosulfuricus</name>
    <name type="common">Clostridium thermohydrosulfuricum</name>
    <dbReference type="NCBI Taxonomy" id="1516"/>
    <lineage>
        <taxon>Bacteria</taxon>
        <taxon>Bacillati</taxon>
        <taxon>Bacillota</taxon>
        <taxon>Clostridia</taxon>
        <taxon>Thermoanaerobacterales</taxon>
        <taxon>Thermoanaerobacteraceae</taxon>
        <taxon>Thermoanaerobacter</taxon>
    </lineage>
</organism>
<sequence length="126" mass="14159">MNTIYETIVTKIGAKAQDFYSEKIVILFGDNVPDELIEYCVLHNNNIDKAHIDYKNIEVGDILKINEEKFKITAVGKLVNINLKNLGHITIKFDGSTIEELPGTLHVENKNIPIINVGDAIVIVRE</sequence>
<dbReference type="GO" id="GO:0009401">
    <property type="term" value="P:phosphoenolpyruvate-dependent sugar phosphotransferase system"/>
    <property type="evidence" value="ECO:0007669"/>
    <property type="project" value="InterPro"/>
</dbReference>
<name>A0A1G7R5G7_THETY</name>
<dbReference type="PANTHER" id="PTHR40398:SF1">
    <property type="entry name" value="PTS SYSTEM GLUCITOL_SORBITOL-SPECIFIC EIIA COMPONENT"/>
    <property type="match status" value="1"/>
</dbReference>
<dbReference type="Proteomes" id="UP000183404">
    <property type="component" value="Unassembled WGS sequence"/>
</dbReference>
<gene>
    <name evidence="2" type="ORF">SAMN04244560_01705</name>
</gene>
<dbReference type="InterPro" id="IPR004716">
    <property type="entry name" value="PTS_IIA_glucitol/sorbitol-sp"/>
</dbReference>
<dbReference type="RefSeq" id="WP_074592638.1">
    <property type="nucleotide sequence ID" value="NZ_FNBS01000040.1"/>
</dbReference>
<dbReference type="AlphaFoldDB" id="A0A1G7R5G7"/>
<proteinExistence type="predicted"/>
<dbReference type="GO" id="GO:0008982">
    <property type="term" value="F:protein-N(PI)-phosphohistidine-sugar phosphotransferase activity"/>
    <property type="evidence" value="ECO:0007669"/>
    <property type="project" value="InterPro"/>
</dbReference>
<feature type="modified residue" description="Phosphohistidine; by HPr" evidence="1">
    <location>
        <position position="43"/>
    </location>
</feature>
<dbReference type="EMBL" id="FNBS01000040">
    <property type="protein sequence ID" value="SDG05399.1"/>
    <property type="molecule type" value="Genomic_DNA"/>
</dbReference>
<evidence type="ECO:0000313" key="3">
    <source>
        <dbReference type="Proteomes" id="UP000183404"/>
    </source>
</evidence>
<evidence type="ECO:0000313" key="2">
    <source>
        <dbReference type="EMBL" id="SDG05399.1"/>
    </source>
</evidence>
<dbReference type="GO" id="GO:0005737">
    <property type="term" value="C:cytoplasm"/>
    <property type="evidence" value="ECO:0007669"/>
    <property type="project" value="InterPro"/>
</dbReference>
<dbReference type="PROSITE" id="PS51097">
    <property type="entry name" value="PTS_EIIA_TYPE_5"/>
    <property type="match status" value="1"/>
</dbReference>
<protein>
    <submittedName>
        <fullName evidence="2">PTS system, glucitol/sorbitol-specific IIA component</fullName>
    </submittedName>
</protein>
<dbReference type="PANTHER" id="PTHR40398">
    <property type="entry name" value="PTS SYSTEM GLUCITOL/SORBITOL-SPECIFIC EIIA COMPONENT"/>
    <property type="match status" value="1"/>
</dbReference>
<dbReference type="SUPFAM" id="SSF141530">
    <property type="entry name" value="PTSIIA/GutA-like"/>
    <property type="match status" value="1"/>
</dbReference>
<dbReference type="Pfam" id="PF03829">
    <property type="entry name" value="PTSIIA_gutA"/>
    <property type="match status" value="1"/>
</dbReference>